<evidence type="ECO:0000313" key="1">
    <source>
        <dbReference type="EMBL" id="BAE89154.1"/>
    </source>
</evidence>
<protein>
    <submittedName>
        <fullName evidence="1">Macaca fascicularis brain cDNA clone: QflA-16612, similar to human exportin 7 (XPO7), mRNA, RefSeq: NM_015024.2</fullName>
    </submittedName>
</protein>
<reference evidence="1" key="1">
    <citation type="journal article" date="2007" name="PLoS Biol.">
        <title>Rate of evolution in brain-expressed genes in humans and other primates.</title>
        <authorList>
            <person name="Wang H.-Y."/>
            <person name="Chien H.-C."/>
            <person name="Osada N."/>
            <person name="Hashimoto K."/>
            <person name="Sugano S."/>
            <person name="Gojobori T."/>
            <person name="Chou C.-K."/>
            <person name="Tsai S.-F."/>
            <person name="Wu C.-I."/>
            <person name="Shen C.-K.J."/>
        </authorList>
    </citation>
    <scope>NUCLEOTIDE SEQUENCE</scope>
</reference>
<name>I7GL19_MACFA</name>
<organism evidence="1">
    <name type="scientific">Macaca fascicularis</name>
    <name type="common">Crab-eating macaque</name>
    <name type="synonym">Cynomolgus monkey</name>
    <dbReference type="NCBI Taxonomy" id="9541"/>
    <lineage>
        <taxon>Eukaryota</taxon>
        <taxon>Metazoa</taxon>
        <taxon>Chordata</taxon>
        <taxon>Craniata</taxon>
        <taxon>Vertebrata</taxon>
        <taxon>Euteleostomi</taxon>
        <taxon>Mammalia</taxon>
        <taxon>Eutheria</taxon>
        <taxon>Euarchontoglires</taxon>
        <taxon>Primates</taxon>
        <taxon>Haplorrhini</taxon>
        <taxon>Catarrhini</taxon>
        <taxon>Cercopithecidae</taxon>
        <taxon>Cercopithecinae</taxon>
        <taxon>Macaca</taxon>
    </lineage>
</organism>
<accession>I7GL19</accession>
<dbReference type="AlphaFoldDB" id="I7GL19"/>
<sequence>MAWKILWRIRGWSSSSWTSCPPLGVVSMRRPVHSSCSCLTSRPSRTRSCYRAPAQAQWTLQCRREG</sequence>
<proteinExistence type="evidence at transcript level"/>
<dbReference type="EMBL" id="AB172092">
    <property type="protein sequence ID" value="BAE89154.1"/>
    <property type="molecule type" value="mRNA"/>
</dbReference>